<dbReference type="EMBL" id="GBXM01022839">
    <property type="protein sequence ID" value="JAH85738.1"/>
    <property type="molecule type" value="Transcribed_RNA"/>
</dbReference>
<keyword evidence="1" id="KW-1133">Transmembrane helix</keyword>
<evidence type="ECO:0000313" key="2">
    <source>
        <dbReference type="EMBL" id="JAH85738.1"/>
    </source>
</evidence>
<feature type="transmembrane region" description="Helical" evidence="1">
    <location>
        <begin position="12"/>
        <end position="36"/>
    </location>
</feature>
<reference evidence="2" key="1">
    <citation type="submission" date="2014-11" db="EMBL/GenBank/DDBJ databases">
        <authorList>
            <person name="Amaro Gonzalez C."/>
        </authorList>
    </citation>
    <scope>NUCLEOTIDE SEQUENCE</scope>
</reference>
<keyword evidence="1" id="KW-0472">Membrane</keyword>
<keyword evidence="1" id="KW-0812">Transmembrane</keyword>
<organism evidence="2">
    <name type="scientific">Anguilla anguilla</name>
    <name type="common">European freshwater eel</name>
    <name type="synonym">Muraena anguilla</name>
    <dbReference type="NCBI Taxonomy" id="7936"/>
    <lineage>
        <taxon>Eukaryota</taxon>
        <taxon>Metazoa</taxon>
        <taxon>Chordata</taxon>
        <taxon>Craniata</taxon>
        <taxon>Vertebrata</taxon>
        <taxon>Euteleostomi</taxon>
        <taxon>Actinopterygii</taxon>
        <taxon>Neopterygii</taxon>
        <taxon>Teleostei</taxon>
        <taxon>Anguilliformes</taxon>
        <taxon>Anguillidae</taxon>
        <taxon>Anguilla</taxon>
    </lineage>
</organism>
<name>A0A0E9W8F3_ANGAN</name>
<sequence length="111" mass="12840">MGCWFISYNFSYLNYILCHSNLYVLNYILISFPVGLCGNGNHALFLSCCMFTPTVTSICYILSVFSHLFLCFIICSFMFVILCPFLCLSGHRDCGFLSRERITISCYRLWC</sequence>
<feature type="transmembrane region" description="Helical" evidence="1">
    <location>
        <begin position="43"/>
        <end position="63"/>
    </location>
</feature>
<evidence type="ECO:0000256" key="1">
    <source>
        <dbReference type="SAM" id="Phobius"/>
    </source>
</evidence>
<proteinExistence type="predicted"/>
<dbReference type="AlphaFoldDB" id="A0A0E9W8F3"/>
<reference evidence="2" key="2">
    <citation type="journal article" date="2015" name="Fish Shellfish Immunol.">
        <title>Early steps in the European eel (Anguilla anguilla)-Vibrio vulnificus interaction in the gills: Role of the RtxA13 toxin.</title>
        <authorList>
            <person name="Callol A."/>
            <person name="Pajuelo D."/>
            <person name="Ebbesson L."/>
            <person name="Teles M."/>
            <person name="MacKenzie S."/>
            <person name="Amaro C."/>
        </authorList>
    </citation>
    <scope>NUCLEOTIDE SEQUENCE</scope>
</reference>
<feature type="transmembrane region" description="Helical" evidence="1">
    <location>
        <begin position="69"/>
        <end position="89"/>
    </location>
</feature>
<accession>A0A0E9W8F3</accession>
<protein>
    <submittedName>
        <fullName evidence="2">Uncharacterized protein</fullName>
    </submittedName>
</protein>